<dbReference type="EMBL" id="CP029803">
    <property type="protein sequence ID" value="AWT59084.1"/>
    <property type="molecule type" value="Genomic_DNA"/>
</dbReference>
<dbReference type="InterPro" id="IPR034904">
    <property type="entry name" value="FSCA_dom_sf"/>
</dbReference>
<gene>
    <name evidence="2" type="ORF">DF168_00260</name>
</gene>
<dbReference type="InterPro" id="IPR002744">
    <property type="entry name" value="MIP18-like"/>
</dbReference>
<evidence type="ECO:0000259" key="1">
    <source>
        <dbReference type="Pfam" id="PF01883"/>
    </source>
</evidence>
<proteinExistence type="predicted"/>
<dbReference type="Gene3D" id="3.30.300.130">
    <property type="entry name" value="Fe-S cluster assembly (FSCA)"/>
    <property type="match status" value="1"/>
</dbReference>
<dbReference type="Proteomes" id="UP000247465">
    <property type="component" value="Chromosome"/>
</dbReference>
<protein>
    <recommendedName>
        <fullName evidence="1">MIP18 family-like domain-containing protein</fullName>
    </recommendedName>
</protein>
<sequence>MDIQCDISSNDNASVILDCLDKVSDPELDESVLELGFIRNLRVSDGRA</sequence>
<evidence type="ECO:0000313" key="2">
    <source>
        <dbReference type="EMBL" id="AWT59084.1"/>
    </source>
</evidence>
<organism evidence="2 3">
    <name type="scientific">Candidatus Moanibacter tarae</name>
    <dbReference type="NCBI Taxonomy" id="2200854"/>
    <lineage>
        <taxon>Bacteria</taxon>
        <taxon>Pseudomonadati</taxon>
        <taxon>Verrucomicrobiota</taxon>
        <taxon>Opitutia</taxon>
        <taxon>Puniceicoccales</taxon>
        <taxon>Puniceicoccales incertae sedis</taxon>
        <taxon>Candidatus Moanibacter</taxon>
    </lineage>
</organism>
<dbReference type="KEGG" id="mtar:DF168_00260"/>
<dbReference type="SUPFAM" id="SSF117916">
    <property type="entry name" value="Fe-S cluster assembly (FSCA) domain-like"/>
    <property type="match status" value="1"/>
</dbReference>
<accession>A0A2Z4AG73</accession>
<dbReference type="AlphaFoldDB" id="A0A2Z4AG73"/>
<dbReference type="Pfam" id="PF01883">
    <property type="entry name" value="FeS_assembly_P"/>
    <property type="match status" value="1"/>
</dbReference>
<reference evidence="2 3" key="1">
    <citation type="submission" date="2018-06" db="EMBL/GenBank/DDBJ databases">
        <title>Draft Genome Sequence of a Novel Marine Bacterium Related to the Verrucomicrobia.</title>
        <authorList>
            <person name="Vosseberg J."/>
            <person name="Martijn J."/>
            <person name="Ettema T.J.G."/>
        </authorList>
    </citation>
    <scope>NUCLEOTIDE SEQUENCE [LARGE SCALE GENOMIC DNA]</scope>
    <source>
        <strain evidence="2">TARA_B100001123</strain>
    </source>
</reference>
<evidence type="ECO:0000313" key="3">
    <source>
        <dbReference type="Proteomes" id="UP000247465"/>
    </source>
</evidence>
<name>A0A2Z4AG73_9BACT</name>
<feature type="domain" description="MIP18 family-like" evidence="1">
    <location>
        <begin position="15"/>
        <end position="47"/>
    </location>
</feature>